<dbReference type="Proteomes" id="UP000009168">
    <property type="component" value="Unassembled WGS sequence"/>
</dbReference>
<feature type="domain" description="ABC transmembrane type-1" evidence="13">
    <location>
        <begin position="1"/>
        <end position="189"/>
    </location>
</feature>
<evidence type="ECO:0000256" key="5">
    <source>
        <dbReference type="ARBA" id="ARBA00022737"/>
    </source>
</evidence>
<dbReference type="KEGG" id="tet:TTHERM_00006240"/>
<proteinExistence type="inferred from homology"/>
<dbReference type="InterPro" id="IPR036640">
    <property type="entry name" value="ABC1_TM_sf"/>
</dbReference>
<accession>Q22SB2</accession>
<dbReference type="AlphaFoldDB" id="Q22SB2"/>
<dbReference type="SMART" id="SM00382">
    <property type="entry name" value="AAA"/>
    <property type="match status" value="2"/>
</dbReference>
<dbReference type="CDD" id="cd18580">
    <property type="entry name" value="ABC_6TM_ABCC_D2"/>
    <property type="match status" value="1"/>
</dbReference>
<dbReference type="GO" id="GO:0140359">
    <property type="term" value="F:ABC-type transporter activity"/>
    <property type="evidence" value="ECO:0007669"/>
    <property type="project" value="InterPro"/>
</dbReference>
<feature type="transmembrane region" description="Helical" evidence="11">
    <location>
        <begin position="748"/>
        <end position="769"/>
    </location>
</feature>
<dbReference type="GO" id="GO:0005524">
    <property type="term" value="F:ATP binding"/>
    <property type="evidence" value="ECO:0007669"/>
    <property type="project" value="UniProtKB-KW"/>
</dbReference>
<feature type="coiled-coil region" evidence="10">
    <location>
        <begin position="256"/>
        <end position="286"/>
    </location>
</feature>
<dbReference type="FunFam" id="3.40.50.300:FF:000997">
    <property type="entry name" value="Multidrug resistance-associated protein 1"/>
    <property type="match status" value="1"/>
</dbReference>
<dbReference type="PANTHER" id="PTHR24223:SF456">
    <property type="entry name" value="MULTIDRUG RESISTANCE-ASSOCIATED PROTEIN LETHAL(2)03659"/>
    <property type="match status" value="1"/>
</dbReference>
<dbReference type="STRING" id="312017.Q22SB2"/>
<evidence type="ECO:0000256" key="4">
    <source>
        <dbReference type="ARBA" id="ARBA00022692"/>
    </source>
</evidence>
<feature type="transmembrane region" description="Helical" evidence="11">
    <location>
        <begin position="615"/>
        <end position="638"/>
    </location>
</feature>
<dbReference type="eggNOG" id="KOG0054">
    <property type="taxonomic scope" value="Eukaryota"/>
</dbReference>
<feature type="transmembrane region" description="Helical" evidence="11">
    <location>
        <begin position="658"/>
        <end position="682"/>
    </location>
</feature>
<dbReference type="InterPro" id="IPR027417">
    <property type="entry name" value="P-loop_NTPase"/>
</dbReference>
<keyword evidence="4 11" id="KW-0812">Transmembrane</keyword>
<organism evidence="14 15">
    <name type="scientific">Tetrahymena thermophila (strain SB210)</name>
    <dbReference type="NCBI Taxonomy" id="312017"/>
    <lineage>
        <taxon>Eukaryota</taxon>
        <taxon>Sar</taxon>
        <taxon>Alveolata</taxon>
        <taxon>Ciliophora</taxon>
        <taxon>Intramacronucleata</taxon>
        <taxon>Oligohymenophorea</taxon>
        <taxon>Hymenostomatida</taxon>
        <taxon>Tetrahymenina</taxon>
        <taxon>Tetrahymenidae</taxon>
        <taxon>Tetrahymena</taxon>
    </lineage>
</organism>
<dbReference type="InterPro" id="IPR003593">
    <property type="entry name" value="AAA+_ATPase"/>
</dbReference>
<dbReference type="GO" id="GO:0016887">
    <property type="term" value="F:ATP hydrolysis activity"/>
    <property type="evidence" value="ECO:0007669"/>
    <property type="project" value="InterPro"/>
</dbReference>
<keyword evidence="5" id="KW-0677">Repeat</keyword>
<comment type="similarity">
    <text evidence="2">Belongs to the ABC transporter superfamily. ABCC family. Conjugate transporter (TC 3.A.1.208) subfamily.</text>
</comment>
<dbReference type="HOGENOM" id="CLU_000604_27_9_1"/>
<dbReference type="InterPro" id="IPR050173">
    <property type="entry name" value="ABC_transporter_C-like"/>
</dbReference>
<evidence type="ECO:0000256" key="6">
    <source>
        <dbReference type="ARBA" id="ARBA00022741"/>
    </source>
</evidence>
<comment type="subcellular location">
    <subcellularLocation>
        <location evidence="1">Membrane</location>
        <topology evidence="1">Multi-pass membrane protein</topology>
    </subcellularLocation>
</comment>
<dbReference type="OrthoDB" id="6500128at2759"/>
<feature type="transmembrane region" description="Helical" evidence="11">
    <location>
        <begin position="121"/>
        <end position="154"/>
    </location>
</feature>
<sequence length="1231" mass="141366">MDSGKMTNLVIMNSIEIFQFLLFAFTAMTAPLIVIAATIYIIYELGYIGLIAPSMLVLASILVNHITSKQAGFRMKVFSIIDQRSKKITEFFQGIKIIKYYAWENWVVKQLQSIRIQEIKILFGFLFNIGQVDCISQVSPSIIAVLVFVVYIILDNQLNTAKAFTALSLINLLQAPIIQLASGWGKFIQARVSYNRIIHFYECEEQALDYYDQDLTRDCELGEIKIVEGCFSWESQNNELHNLKNPDNFIIQKTKIKKLKQEIQQKKKLKENVSQLEETLKSFKSDKINEIPKTSPYLNSINLNYKPKTFNGIYGIFSSGKTTLAHALINEINKTSGKIAVKGSVAYIPQTPWLRSCSLRENILFGEEYNQKRYQKILHKCQLLDDIKQLPGGDLTEIGERGVNLSGGQKQRVSIARAVYSNRDIYIVDDCLSALDSHVGRLIFKKVFRKFLKQKTIIFITHHTHYMKYFDSITILKEGKVEDFGSFQELTAKNSKALTSLLTNEKNKTQEISEVDNLKQLNEIKDEINENKTKKNLIKDEKNEIINENFHLEKSNNEKYCSSSQNSEESSFQNSFEEAKDKEKQEKGILIQNEEKALGSVPFYVYKEYFMMGGFGYISIALLIFAISQTGLMLSDWWLGQWSLNAYKQLDGTQYAGIYAGVSISSGFLYIFRYLAFLVFSVRISKSIFRKLLVRLLKSPMEFFDKTPLGRIVTRFSKDIDAIDYLLQLVLQQLISGLMNLIGSFVMISLITPIFIAVAVFIIICYYYILRRYIRCTREIKRIVDIVRSPMIGAYTELNQGLIQIRSFNKEKYFFKMFSKCIDMHTRATFNQFFCSHWLNLITDLFSSIIIGASAYLGLAQKSIYGYDIYLAAHIGLSLTWALKISTTTPITIKLLGDTELQMNSFHRVLNYINETPQERDFDTLYDPNQSKTVQKWPQQGDLDIQNVSYRYRKDTPIILNNITLSIKANEKIGVIGRTGSGKSTLTLGLLRILELENGRILLNGQNIAKLELSELRSNVSMIPQDPILFQGTIKSNVDPFEVYSNAEIVQALKKVQLWETLLNKANQINNKIDLPIKNLQENKTIEVQKFNVVDQYNEEDIQIVLELKVDIQGANFSQGEKQLIALTRVILRKCKLLLMDEATASIDEKTDWIIQNMIKSEFQDTTVITIAHRLKTIIQYDKILVLNEGKIKEFDTPKQMLINPNSYLTQLIKENGKDHEIEMRKLAFSC</sequence>
<keyword evidence="3" id="KW-0813">Transport</keyword>
<evidence type="ECO:0000256" key="9">
    <source>
        <dbReference type="ARBA" id="ARBA00023136"/>
    </source>
</evidence>
<feature type="transmembrane region" description="Helical" evidence="11">
    <location>
        <begin position="725"/>
        <end position="742"/>
    </location>
</feature>
<dbReference type="InterPro" id="IPR003439">
    <property type="entry name" value="ABC_transporter-like_ATP-bd"/>
</dbReference>
<dbReference type="Gene3D" id="3.40.50.300">
    <property type="entry name" value="P-loop containing nucleotide triphosphate hydrolases"/>
    <property type="match status" value="2"/>
</dbReference>
<dbReference type="SUPFAM" id="SSF52540">
    <property type="entry name" value="P-loop containing nucleoside triphosphate hydrolases"/>
    <property type="match status" value="2"/>
</dbReference>
<dbReference type="CDD" id="cd18579">
    <property type="entry name" value="ABC_6TM_ABCC_D1"/>
    <property type="match status" value="1"/>
</dbReference>
<dbReference type="PROSITE" id="PS50929">
    <property type="entry name" value="ABC_TM1F"/>
    <property type="match status" value="2"/>
</dbReference>
<dbReference type="InterPro" id="IPR011527">
    <property type="entry name" value="ABC1_TM_dom"/>
</dbReference>
<keyword evidence="7" id="KW-0067">ATP-binding</keyword>
<dbReference type="PANTHER" id="PTHR24223">
    <property type="entry name" value="ATP-BINDING CASSETTE SUB-FAMILY C"/>
    <property type="match status" value="1"/>
</dbReference>
<evidence type="ECO:0000259" key="13">
    <source>
        <dbReference type="PROSITE" id="PS50929"/>
    </source>
</evidence>
<dbReference type="Pfam" id="PF00005">
    <property type="entry name" value="ABC_tran"/>
    <property type="match status" value="2"/>
</dbReference>
<dbReference type="FunFam" id="1.20.1560.10:FF:000013">
    <property type="entry name" value="ABC transporter C family member 2"/>
    <property type="match status" value="1"/>
</dbReference>
<keyword evidence="6" id="KW-0547">Nucleotide-binding</keyword>
<evidence type="ECO:0000256" key="8">
    <source>
        <dbReference type="ARBA" id="ARBA00022989"/>
    </source>
</evidence>
<feature type="transmembrane region" description="Helical" evidence="11">
    <location>
        <begin position="20"/>
        <end position="41"/>
    </location>
</feature>
<dbReference type="SUPFAM" id="SSF90123">
    <property type="entry name" value="ABC transporter transmembrane region"/>
    <property type="match status" value="2"/>
</dbReference>
<feature type="domain" description="ABC transmembrane type-1" evidence="13">
    <location>
        <begin position="620"/>
        <end position="858"/>
    </location>
</feature>
<dbReference type="InterPro" id="IPR044746">
    <property type="entry name" value="ABCC_6TM_D1"/>
</dbReference>
<evidence type="ECO:0000256" key="3">
    <source>
        <dbReference type="ARBA" id="ARBA00022448"/>
    </source>
</evidence>
<protein>
    <submittedName>
        <fullName evidence="14">ABC transporter C family protein</fullName>
    </submittedName>
</protein>
<keyword evidence="10" id="KW-0175">Coiled coil</keyword>
<dbReference type="CDD" id="cd03244">
    <property type="entry name" value="ABCC_MRP_domain2"/>
    <property type="match status" value="1"/>
</dbReference>
<evidence type="ECO:0000256" key="2">
    <source>
        <dbReference type="ARBA" id="ARBA00009726"/>
    </source>
</evidence>
<dbReference type="Pfam" id="PF00664">
    <property type="entry name" value="ABC_membrane"/>
    <property type="match status" value="2"/>
</dbReference>
<evidence type="ECO:0000313" key="15">
    <source>
        <dbReference type="Proteomes" id="UP000009168"/>
    </source>
</evidence>
<gene>
    <name evidence="14" type="ORF">TTHERM_00006240</name>
</gene>
<feature type="domain" description="ABC transporter" evidence="12">
    <location>
        <begin position="283"/>
        <end position="503"/>
    </location>
</feature>
<keyword evidence="15" id="KW-1185">Reference proteome</keyword>
<keyword evidence="9 11" id="KW-0472">Membrane</keyword>
<dbReference type="PROSITE" id="PS00211">
    <property type="entry name" value="ABC_TRANSPORTER_1"/>
    <property type="match status" value="1"/>
</dbReference>
<dbReference type="CDD" id="cd03250">
    <property type="entry name" value="ABCC_MRP_domain1"/>
    <property type="match status" value="1"/>
</dbReference>
<feature type="transmembrane region" description="Helical" evidence="11">
    <location>
        <begin position="47"/>
        <end position="66"/>
    </location>
</feature>
<dbReference type="InterPro" id="IPR044726">
    <property type="entry name" value="ABCC_6TM_D2"/>
</dbReference>
<dbReference type="InterPro" id="IPR017871">
    <property type="entry name" value="ABC_transporter-like_CS"/>
</dbReference>
<feature type="transmembrane region" description="Helical" evidence="11">
    <location>
        <begin position="160"/>
        <end position="181"/>
    </location>
</feature>
<dbReference type="GeneID" id="7832661"/>
<dbReference type="RefSeq" id="XP_001008105.3">
    <property type="nucleotide sequence ID" value="XM_001008105.3"/>
</dbReference>
<dbReference type="GO" id="GO:0016020">
    <property type="term" value="C:membrane"/>
    <property type="evidence" value="ECO:0007669"/>
    <property type="project" value="UniProtKB-SubCell"/>
</dbReference>
<evidence type="ECO:0000256" key="7">
    <source>
        <dbReference type="ARBA" id="ARBA00022840"/>
    </source>
</evidence>
<reference evidence="15" key="1">
    <citation type="journal article" date="2006" name="PLoS Biol.">
        <title>Macronuclear genome sequence of the ciliate Tetrahymena thermophila, a model eukaryote.</title>
        <authorList>
            <person name="Eisen J.A."/>
            <person name="Coyne R.S."/>
            <person name="Wu M."/>
            <person name="Wu D."/>
            <person name="Thiagarajan M."/>
            <person name="Wortman J.R."/>
            <person name="Badger J.H."/>
            <person name="Ren Q."/>
            <person name="Amedeo P."/>
            <person name="Jones K.M."/>
            <person name="Tallon L.J."/>
            <person name="Delcher A.L."/>
            <person name="Salzberg S.L."/>
            <person name="Silva J.C."/>
            <person name="Haas B.J."/>
            <person name="Majoros W.H."/>
            <person name="Farzad M."/>
            <person name="Carlton J.M."/>
            <person name="Smith R.K. Jr."/>
            <person name="Garg J."/>
            <person name="Pearlman R.E."/>
            <person name="Karrer K.M."/>
            <person name="Sun L."/>
            <person name="Manning G."/>
            <person name="Elde N.C."/>
            <person name="Turkewitz A.P."/>
            <person name="Asai D.J."/>
            <person name="Wilkes D.E."/>
            <person name="Wang Y."/>
            <person name="Cai H."/>
            <person name="Collins K."/>
            <person name="Stewart B.A."/>
            <person name="Lee S.R."/>
            <person name="Wilamowska K."/>
            <person name="Weinberg Z."/>
            <person name="Ruzzo W.L."/>
            <person name="Wloga D."/>
            <person name="Gaertig J."/>
            <person name="Frankel J."/>
            <person name="Tsao C.-C."/>
            <person name="Gorovsky M.A."/>
            <person name="Keeling P.J."/>
            <person name="Waller R.F."/>
            <person name="Patron N.J."/>
            <person name="Cherry J.M."/>
            <person name="Stover N.A."/>
            <person name="Krieger C.J."/>
            <person name="del Toro C."/>
            <person name="Ryder H.F."/>
            <person name="Williamson S.C."/>
            <person name="Barbeau R.A."/>
            <person name="Hamilton E.P."/>
            <person name="Orias E."/>
        </authorList>
    </citation>
    <scope>NUCLEOTIDE SEQUENCE [LARGE SCALE GENOMIC DNA]</scope>
    <source>
        <strain evidence="15">SB210</strain>
    </source>
</reference>
<dbReference type="EMBL" id="GG662845">
    <property type="protein sequence ID" value="EAR87860.3"/>
    <property type="molecule type" value="Genomic_DNA"/>
</dbReference>
<evidence type="ECO:0000313" key="14">
    <source>
        <dbReference type="EMBL" id="EAR87860.3"/>
    </source>
</evidence>
<keyword evidence="8 11" id="KW-1133">Transmembrane helix</keyword>
<evidence type="ECO:0000256" key="11">
    <source>
        <dbReference type="SAM" id="Phobius"/>
    </source>
</evidence>
<dbReference type="InParanoid" id="Q22SB2"/>
<feature type="transmembrane region" description="Helical" evidence="11">
    <location>
        <begin position="838"/>
        <end position="858"/>
    </location>
</feature>
<evidence type="ECO:0000256" key="1">
    <source>
        <dbReference type="ARBA" id="ARBA00004141"/>
    </source>
</evidence>
<evidence type="ECO:0000259" key="12">
    <source>
        <dbReference type="PROSITE" id="PS50893"/>
    </source>
</evidence>
<name>Q22SB2_TETTS</name>
<feature type="domain" description="ABC transporter" evidence="12">
    <location>
        <begin position="943"/>
        <end position="1214"/>
    </location>
</feature>
<dbReference type="PROSITE" id="PS50893">
    <property type="entry name" value="ABC_TRANSPORTER_2"/>
    <property type="match status" value="2"/>
</dbReference>
<dbReference type="Gene3D" id="1.20.1560.10">
    <property type="entry name" value="ABC transporter type 1, transmembrane domain"/>
    <property type="match status" value="2"/>
</dbReference>
<evidence type="ECO:0000256" key="10">
    <source>
        <dbReference type="SAM" id="Coils"/>
    </source>
</evidence>